<accession>A0A6J5Q0T5</accession>
<gene>
    <name evidence="5" type="ORF">UFOVP1666_154</name>
    <name evidence="2" type="ORF">UFOVP867_109</name>
    <name evidence="3" type="ORF">UFOVP913_89</name>
    <name evidence="4" type="ORF">UFOVP993_142</name>
</gene>
<proteinExistence type="predicted"/>
<name>A0A6J5Q0T5_9CAUD</name>
<evidence type="ECO:0000313" key="3">
    <source>
        <dbReference type="EMBL" id="CAB4170704.1"/>
    </source>
</evidence>
<dbReference type="EMBL" id="LR796944">
    <property type="protein sequence ID" value="CAB4177042.1"/>
    <property type="molecule type" value="Genomic_DNA"/>
</dbReference>
<reference evidence="4" key="1">
    <citation type="submission" date="2020-05" db="EMBL/GenBank/DDBJ databases">
        <authorList>
            <person name="Chiriac C."/>
            <person name="Salcher M."/>
            <person name="Ghai R."/>
            <person name="Kavagutti S V."/>
        </authorList>
    </citation>
    <scope>NUCLEOTIDE SEQUENCE</scope>
</reference>
<organism evidence="4">
    <name type="scientific">uncultured Caudovirales phage</name>
    <dbReference type="NCBI Taxonomy" id="2100421"/>
    <lineage>
        <taxon>Viruses</taxon>
        <taxon>Duplodnaviria</taxon>
        <taxon>Heunggongvirae</taxon>
        <taxon>Uroviricota</taxon>
        <taxon>Caudoviricetes</taxon>
        <taxon>Peduoviridae</taxon>
        <taxon>Maltschvirus</taxon>
        <taxon>Maltschvirus maltsch</taxon>
    </lineage>
</organism>
<dbReference type="EMBL" id="LR796858">
    <property type="protein sequence ID" value="CAB4170704.1"/>
    <property type="molecule type" value="Genomic_DNA"/>
</dbReference>
<feature type="region of interest" description="Disordered" evidence="1">
    <location>
        <begin position="124"/>
        <end position="167"/>
    </location>
</feature>
<dbReference type="Pfam" id="PF19782">
    <property type="entry name" value="DUF6267"/>
    <property type="match status" value="1"/>
</dbReference>
<sequence>MLSFISFITEAAEGKKAHGIQHLEHPADRTFDSKDAAEHALKTIKGVASGKTPITRKIDDKMSYHAMRDANGKVGVKYKGSGSHYNFSAEDINKQHGHKPYLAHPLHALLSHLGKVLPKTPGEYQGGHMSTPDTRTTEGGKIHHTPNTIKYSADVSSPEGKALKRSKVSTVIHSKIDKEGHASPITDTSDFGSHPDVHRADHLVAKHERTLAPEHKADVTHHVKEAEKLMQGHTYGHLAGHDVHLRTYINSTVRSDAPVTVAGYKAHLAAKHDKLIAAVTTDKSKQAKTEKKNLDVAHITKNKPAFQRTFDIHHHLQSATNALAKGLDAASHQHTETSIGGEKTGGEGYVGNGVKIVDRQGFAKANLAASARFKK</sequence>
<dbReference type="InterPro" id="IPR046234">
    <property type="entry name" value="DUF6267"/>
</dbReference>
<evidence type="ECO:0000313" key="5">
    <source>
        <dbReference type="EMBL" id="CAB4223192.1"/>
    </source>
</evidence>
<evidence type="ECO:0000256" key="1">
    <source>
        <dbReference type="SAM" id="MobiDB-lite"/>
    </source>
</evidence>
<evidence type="ECO:0000313" key="4">
    <source>
        <dbReference type="EMBL" id="CAB4177042.1"/>
    </source>
</evidence>
<dbReference type="EMBL" id="LR796815">
    <property type="protein sequence ID" value="CAB4168073.1"/>
    <property type="molecule type" value="Genomic_DNA"/>
</dbReference>
<dbReference type="EMBL" id="LR797534">
    <property type="protein sequence ID" value="CAB4223192.1"/>
    <property type="molecule type" value="Genomic_DNA"/>
</dbReference>
<evidence type="ECO:0000313" key="2">
    <source>
        <dbReference type="EMBL" id="CAB4168073.1"/>
    </source>
</evidence>
<protein>
    <submittedName>
        <fullName evidence="4">Uncharacterized protein</fullName>
    </submittedName>
</protein>